<feature type="chain" id="PRO_5016953453" evidence="2">
    <location>
        <begin position="27"/>
        <end position="102"/>
    </location>
</feature>
<dbReference type="Gene3D" id="3.50.50.60">
    <property type="entry name" value="FAD/NAD(P)-binding domain"/>
    <property type="match status" value="1"/>
</dbReference>
<organism evidence="3 4">
    <name type="scientific">Klebsiella pneumoniae subsp. pneumoniae</name>
    <dbReference type="NCBI Taxonomy" id="72407"/>
    <lineage>
        <taxon>Bacteria</taxon>
        <taxon>Pseudomonadati</taxon>
        <taxon>Pseudomonadota</taxon>
        <taxon>Gammaproteobacteria</taxon>
        <taxon>Enterobacterales</taxon>
        <taxon>Enterobacteriaceae</taxon>
        <taxon>Klebsiella/Raoultella group</taxon>
        <taxon>Klebsiella</taxon>
        <taxon>Klebsiella pneumoniae complex</taxon>
    </lineage>
</organism>
<evidence type="ECO:0000313" key="4">
    <source>
        <dbReference type="Proteomes" id="UP000254020"/>
    </source>
</evidence>
<evidence type="ECO:0000313" key="3">
    <source>
        <dbReference type="EMBL" id="STV11430.1"/>
    </source>
</evidence>
<dbReference type="GO" id="GO:0016491">
    <property type="term" value="F:oxidoreductase activity"/>
    <property type="evidence" value="ECO:0007669"/>
    <property type="project" value="UniProtKB-KW"/>
</dbReference>
<dbReference type="Proteomes" id="UP000254020">
    <property type="component" value="Unassembled WGS sequence"/>
</dbReference>
<accession>A0A378AJS3</accession>
<dbReference type="AlphaFoldDB" id="A0A378AJS3"/>
<proteinExistence type="predicted"/>
<keyword evidence="1" id="KW-0560">Oxidoreductase</keyword>
<dbReference type="PANTHER" id="PTHR42949:SF3">
    <property type="entry name" value="ANAEROBIC GLYCEROL-3-PHOSPHATE DEHYDROGENASE SUBUNIT B"/>
    <property type="match status" value="1"/>
</dbReference>
<sequence>MNTLRCDILILGAGPAGMAAALSAAACDKQVIILDDNPAPGGQIWRAGPQATQPALARRYRDAIAASAAIRLVNGARLIARPPRTVCCLKPPTAVVWFTGRN</sequence>
<dbReference type="InterPro" id="IPR051691">
    <property type="entry name" value="Metab_Enz_Cyan_OpOx_G3PDH"/>
</dbReference>
<dbReference type="PANTHER" id="PTHR42949">
    <property type="entry name" value="ANAEROBIC GLYCEROL-3-PHOSPHATE DEHYDROGENASE SUBUNIT B"/>
    <property type="match status" value="1"/>
</dbReference>
<gene>
    <name evidence="3" type="ORF">NCTC9504_05643</name>
</gene>
<reference evidence="3 4" key="1">
    <citation type="submission" date="2018-06" db="EMBL/GenBank/DDBJ databases">
        <authorList>
            <consortium name="Pathogen Informatics"/>
            <person name="Doyle S."/>
        </authorList>
    </citation>
    <scope>NUCLEOTIDE SEQUENCE [LARGE SCALE GENOMIC DNA]</scope>
    <source>
        <strain evidence="3 4">NCTC9504</strain>
    </source>
</reference>
<dbReference type="PROSITE" id="PS51257">
    <property type="entry name" value="PROKAR_LIPOPROTEIN"/>
    <property type="match status" value="1"/>
</dbReference>
<protein>
    <submittedName>
        <fullName evidence="3">Pyridine nucleotide-disulfide oxidoreductase</fullName>
    </submittedName>
</protein>
<keyword evidence="2" id="KW-0732">Signal</keyword>
<evidence type="ECO:0000256" key="1">
    <source>
        <dbReference type="ARBA" id="ARBA00023002"/>
    </source>
</evidence>
<dbReference type="Pfam" id="PF12831">
    <property type="entry name" value="FAD_oxidored"/>
    <property type="match status" value="1"/>
</dbReference>
<feature type="signal peptide" evidence="2">
    <location>
        <begin position="1"/>
        <end position="26"/>
    </location>
</feature>
<name>A0A378AJS3_KLEPN</name>
<dbReference type="SUPFAM" id="SSF51905">
    <property type="entry name" value="FAD/NAD(P)-binding domain"/>
    <property type="match status" value="1"/>
</dbReference>
<dbReference type="InterPro" id="IPR036188">
    <property type="entry name" value="FAD/NAD-bd_sf"/>
</dbReference>
<evidence type="ECO:0000256" key="2">
    <source>
        <dbReference type="SAM" id="SignalP"/>
    </source>
</evidence>
<dbReference type="EMBL" id="UGMA01000005">
    <property type="protein sequence ID" value="STV11430.1"/>
    <property type="molecule type" value="Genomic_DNA"/>
</dbReference>